<proteinExistence type="predicted"/>
<evidence type="ECO:0000259" key="10">
    <source>
        <dbReference type="PROSITE" id="PS50157"/>
    </source>
</evidence>
<evidence type="ECO:0000256" key="5">
    <source>
        <dbReference type="ARBA" id="ARBA00022833"/>
    </source>
</evidence>
<evidence type="ECO:0000256" key="7">
    <source>
        <dbReference type="ARBA" id="ARBA00023163"/>
    </source>
</evidence>
<dbReference type="Gene3D" id="3.30.160.60">
    <property type="entry name" value="Classic Zinc Finger"/>
    <property type="match status" value="2"/>
</dbReference>
<dbReference type="PANTHER" id="PTHR24394:SF48">
    <property type="entry name" value="ZINC FINGER PROTEIN 771"/>
    <property type="match status" value="1"/>
</dbReference>
<dbReference type="SMART" id="SM00355">
    <property type="entry name" value="ZnF_C2H2"/>
    <property type="match status" value="2"/>
</dbReference>
<keyword evidence="7" id="KW-0804">Transcription</keyword>
<dbReference type="GO" id="GO:0005634">
    <property type="term" value="C:nucleus"/>
    <property type="evidence" value="ECO:0007669"/>
    <property type="project" value="UniProtKB-SubCell"/>
</dbReference>
<evidence type="ECO:0000256" key="1">
    <source>
        <dbReference type="ARBA" id="ARBA00004123"/>
    </source>
</evidence>
<dbReference type="PROSITE" id="PS50157">
    <property type="entry name" value="ZINC_FINGER_C2H2_2"/>
    <property type="match status" value="2"/>
</dbReference>
<evidence type="ECO:0000256" key="8">
    <source>
        <dbReference type="ARBA" id="ARBA00023242"/>
    </source>
</evidence>
<organism evidence="11 12">
    <name type="scientific">Sinocyclocheilus anshuiensis</name>
    <dbReference type="NCBI Taxonomy" id="1608454"/>
    <lineage>
        <taxon>Eukaryota</taxon>
        <taxon>Metazoa</taxon>
        <taxon>Chordata</taxon>
        <taxon>Craniata</taxon>
        <taxon>Vertebrata</taxon>
        <taxon>Euteleostomi</taxon>
        <taxon>Actinopterygii</taxon>
        <taxon>Neopterygii</taxon>
        <taxon>Teleostei</taxon>
        <taxon>Ostariophysi</taxon>
        <taxon>Cypriniformes</taxon>
        <taxon>Cyprinidae</taxon>
        <taxon>Cyprininae</taxon>
        <taxon>Sinocyclocheilus</taxon>
    </lineage>
</organism>
<evidence type="ECO:0000313" key="11">
    <source>
        <dbReference type="Ensembl" id="ENSSANP00000022250.1"/>
    </source>
</evidence>
<reference evidence="11" key="2">
    <citation type="submission" date="2025-09" db="UniProtKB">
        <authorList>
            <consortium name="Ensembl"/>
        </authorList>
    </citation>
    <scope>IDENTIFICATION</scope>
</reference>
<dbReference type="PANTHER" id="PTHR24394">
    <property type="entry name" value="ZINC FINGER PROTEIN"/>
    <property type="match status" value="1"/>
</dbReference>
<dbReference type="PROSITE" id="PS00028">
    <property type="entry name" value="ZINC_FINGER_C2H2_1"/>
    <property type="match status" value="2"/>
</dbReference>
<name>A0A671LQQ1_9TELE</name>
<dbReference type="SUPFAM" id="SSF57667">
    <property type="entry name" value="beta-beta-alpha zinc fingers"/>
    <property type="match status" value="2"/>
</dbReference>
<protein>
    <submittedName>
        <fullName evidence="11">Si:dkey-182i3.8</fullName>
    </submittedName>
</protein>
<keyword evidence="12" id="KW-1185">Reference proteome</keyword>
<evidence type="ECO:0000256" key="3">
    <source>
        <dbReference type="ARBA" id="ARBA00022737"/>
    </source>
</evidence>
<feature type="domain" description="C2H2-type" evidence="10">
    <location>
        <begin position="52"/>
        <end position="79"/>
    </location>
</feature>
<dbReference type="Proteomes" id="UP000472260">
    <property type="component" value="Unassembled WGS sequence"/>
</dbReference>
<dbReference type="InterPro" id="IPR013087">
    <property type="entry name" value="Znf_C2H2_type"/>
</dbReference>
<evidence type="ECO:0000313" key="12">
    <source>
        <dbReference type="Proteomes" id="UP000472260"/>
    </source>
</evidence>
<keyword evidence="2" id="KW-0479">Metal-binding</keyword>
<evidence type="ECO:0000256" key="9">
    <source>
        <dbReference type="PROSITE-ProRule" id="PRU00042"/>
    </source>
</evidence>
<dbReference type="Ensembl" id="ENSSANT00000023722.1">
    <property type="protein sequence ID" value="ENSSANP00000022250.1"/>
    <property type="gene ID" value="ENSSANG00000011545.1"/>
</dbReference>
<dbReference type="GO" id="GO:0008270">
    <property type="term" value="F:zinc ion binding"/>
    <property type="evidence" value="ECO:0007669"/>
    <property type="project" value="UniProtKB-KW"/>
</dbReference>
<keyword evidence="4 9" id="KW-0863">Zinc-finger</keyword>
<keyword evidence="8" id="KW-0539">Nucleus</keyword>
<dbReference type="GO" id="GO:0000981">
    <property type="term" value="F:DNA-binding transcription factor activity, RNA polymerase II-specific"/>
    <property type="evidence" value="ECO:0007669"/>
    <property type="project" value="TreeGrafter"/>
</dbReference>
<dbReference type="AlphaFoldDB" id="A0A671LQQ1"/>
<sequence>MWDGLGFVAGVKTHERIHTGEKPYICSVCGKTFRQQNSLKAHQTSHTGEKPFSCDACGKGFCTLGNLRRHQRIHTGEKPFRCQYVCDNPVNPRC</sequence>
<dbReference type="FunFam" id="3.30.160.60:FF:002343">
    <property type="entry name" value="Zinc finger protein 33A"/>
    <property type="match status" value="1"/>
</dbReference>
<accession>A0A671LQQ1</accession>
<evidence type="ECO:0000256" key="4">
    <source>
        <dbReference type="ARBA" id="ARBA00022771"/>
    </source>
</evidence>
<evidence type="ECO:0000256" key="6">
    <source>
        <dbReference type="ARBA" id="ARBA00023015"/>
    </source>
</evidence>
<keyword evidence="6" id="KW-0805">Transcription regulation</keyword>
<keyword evidence="3" id="KW-0677">Repeat</keyword>
<dbReference type="FunFam" id="3.30.160.60:FF:002281">
    <property type="match status" value="1"/>
</dbReference>
<evidence type="ECO:0000256" key="2">
    <source>
        <dbReference type="ARBA" id="ARBA00022723"/>
    </source>
</evidence>
<dbReference type="Pfam" id="PF00096">
    <property type="entry name" value="zf-C2H2"/>
    <property type="match status" value="2"/>
</dbReference>
<comment type="subcellular location">
    <subcellularLocation>
        <location evidence="1">Nucleus</location>
    </subcellularLocation>
</comment>
<dbReference type="GO" id="GO:0003677">
    <property type="term" value="F:DNA binding"/>
    <property type="evidence" value="ECO:0007669"/>
    <property type="project" value="UniProtKB-KW"/>
</dbReference>
<feature type="domain" description="C2H2-type" evidence="10">
    <location>
        <begin position="24"/>
        <end position="51"/>
    </location>
</feature>
<keyword evidence="5" id="KW-0862">Zinc</keyword>
<reference evidence="11" key="1">
    <citation type="submission" date="2025-08" db="UniProtKB">
        <authorList>
            <consortium name="Ensembl"/>
        </authorList>
    </citation>
    <scope>IDENTIFICATION</scope>
</reference>
<dbReference type="InterPro" id="IPR036236">
    <property type="entry name" value="Znf_C2H2_sf"/>
</dbReference>